<sequence length="191" mass="21499">MKKHRSVWFWFFWLLIIAILSFGAYTAYLAMMPTRTNFSTTTPSQNTKIDLTLNRDQLNALAKTYLTDDSNGKYQVKVNSDNVVANTTVTIFGQKLDAQLTMDPKTTDDGNIIMAVQKVELGRLDLPVNVAMGYIKAMYSGPKGVSIQPDQQQIALDLSKLTNKNGWTVRADQFDLKENRFAFTGVMQNAQ</sequence>
<evidence type="ECO:0000313" key="3">
    <source>
        <dbReference type="Proteomes" id="UP000199376"/>
    </source>
</evidence>
<gene>
    <name evidence="2" type="ORF">SAMN05660453_0437</name>
</gene>
<reference evidence="3" key="1">
    <citation type="submission" date="2016-10" db="EMBL/GenBank/DDBJ databases">
        <authorList>
            <person name="Varghese N."/>
            <person name="Submissions S."/>
        </authorList>
    </citation>
    <scope>NUCLEOTIDE SEQUENCE [LARGE SCALE GENOMIC DNA]</scope>
    <source>
        <strain evidence="3">DSM 19113</strain>
    </source>
</reference>
<protein>
    <submittedName>
        <fullName evidence="2">Uncharacterized protein YpmS</fullName>
    </submittedName>
</protein>
<evidence type="ECO:0000256" key="1">
    <source>
        <dbReference type="SAM" id="Phobius"/>
    </source>
</evidence>
<keyword evidence="1" id="KW-0812">Transmembrane</keyword>
<dbReference type="Proteomes" id="UP000199376">
    <property type="component" value="Unassembled WGS sequence"/>
</dbReference>
<dbReference type="OrthoDB" id="2241695at2"/>
<keyword evidence="1" id="KW-1133">Transmembrane helix</keyword>
<organism evidence="2 3">
    <name type="scientific">Fructobacillus durionis</name>
    <dbReference type="NCBI Taxonomy" id="283737"/>
    <lineage>
        <taxon>Bacteria</taxon>
        <taxon>Bacillati</taxon>
        <taxon>Bacillota</taxon>
        <taxon>Bacilli</taxon>
        <taxon>Lactobacillales</taxon>
        <taxon>Lactobacillaceae</taxon>
        <taxon>Fructobacillus</taxon>
    </lineage>
</organism>
<name>A0A1I1EIQ9_9LACO</name>
<dbReference type="InterPro" id="IPR018672">
    <property type="entry name" value="DUF2140"/>
</dbReference>
<dbReference type="AlphaFoldDB" id="A0A1I1EIQ9"/>
<proteinExistence type="predicted"/>
<feature type="transmembrane region" description="Helical" evidence="1">
    <location>
        <begin position="7"/>
        <end position="31"/>
    </location>
</feature>
<keyword evidence="1" id="KW-0472">Membrane</keyword>
<evidence type="ECO:0000313" key="2">
    <source>
        <dbReference type="EMBL" id="SFB85318.1"/>
    </source>
</evidence>
<dbReference type="RefSeq" id="WP_091501566.1">
    <property type="nucleotide sequence ID" value="NZ_FOLI01000001.1"/>
</dbReference>
<keyword evidence="3" id="KW-1185">Reference proteome</keyword>
<dbReference type="EMBL" id="FOLI01000001">
    <property type="protein sequence ID" value="SFB85318.1"/>
    <property type="molecule type" value="Genomic_DNA"/>
</dbReference>
<accession>A0A1I1EIQ9</accession>
<dbReference type="STRING" id="283737.SAMN05660453_0437"/>
<dbReference type="Pfam" id="PF09911">
    <property type="entry name" value="DUF2140"/>
    <property type="match status" value="1"/>
</dbReference>